<dbReference type="PANTHER" id="PTHR42637">
    <property type="entry name" value="TRNA-(MS[2]IO[6]A)-HYDROXYLASE"/>
    <property type="match status" value="1"/>
</dbReference>
<dbReference type="OrthoDB" id="9802518at2"/>
<dbReference type="Proteomes" id="UP000245728">
    <property type="component" value="Chromosome"/>
</dbReference>
<dbReference type="NCBIfam" id="NF047790">
    <property type="entry name" value="tRNAmsioHdxaseMiaE"/>
    <property type="match status" value="1"/>
</dbReference>
<dbReference type="GO" id="GO:0006400">
    <property type="term" value="P:tRNA modification"/>
    <property type="evidence" value="ECO:0007669"/>
    <property type="project" value="InterPro"/>
</dbReference>
<protein>
    <submittedName>
        <fullName evidence="1">tRNA-(Ms(2)io(6)A)-hydroxylase</fullName>
        <ecNumber evidence="1">1.-.-.-</ecNumber>
    </submittedName>
</protein>
<dbReference type="KEGG" id="salh:HMF8227_01945"/>
<dbReference type="PIRSF" id="PIRSF020736">
    <property type="entry name" value="MiaE"/>
    <property type="match status" value="1"/>
</dbReference>
<name>A0A2S2E442_9ALTE</name>
<dbReference type="PANTHER" id="PTHR42637:SF1">
    <property type="entry name" value="TRNA 2-(METHYLSULFANYL)-N(6)-ISOPENTENYLADENOSINE(37) HYDROXYLASE"/>
    <property type="match status" value="1"/>
</dbReference>
<dbReference type="InterPro" id="IPR009078">
    <property type="entry name" value="Ferritin-like_SF"/>
</dbReference>
<reference evidence="1 2" key="1">
    <citation type="submission" date="2018-05" db="EMBL/GenBank/DDBJ databases">
        <title>Salinimonas sp. HMF8227 Genome sequencing and assembly.</title>
        <authorList>
            <person name="Kang H."/>
            <person name="Kang J."/>
            <person name="Cha I."/>
            <person name="Kim H."/>
            <person name="Joh K."/>
        </authorList>
    </citation>
    <scope>NUCLEOTIDE SEQUENCE [LARGE SCALE GENOMIC DNA]</scope>
    <source>
        <strain evidence="1 2">HMF8227</strain>
    </source>
</reference>
<keyword evidence="1" id="KW-0560">Oxidoreductase</keyword>
<dbReference type="InterPro" id="IPR010386">
    <property type="entry name" value="tRNA-Hydrxlase_MiaE"/>
</dbReference>
<proteinExistence type="predicted"/>
<evidence type="ECO:0000313" key="2">
    <source>
        <dbReference type="Proteomes" id="UP000245728"/>
    </source>
</evidence>
<gene>
    <name evidence="1" type="primary">miaE</name>
    <name evidence="1" type="ORF">HMF8227_01945</name>
</gene>
<keyword evidence="2" id="KW-1185">Reference proteome</keyword>
<dbReference type="GO" id="GO:0045301">
    <property type="term" value="F:tRNA 2-(methylsulfanyl)-N(6)-isopentenyladenosine(37) hydroxylase activity"/>
    <property type="evidence" value="ECO:0007669"/>
    <property type="project" value="InterPro"/>
</dbReference>
<dbReference type="InterPro" id="IPR012347">
    <property type="entry name" value="Ferritin-like"/>
</dbReference>
<dbReference type="AlphaFoldDB" id="A0A2S2E442"/>
<evidence type="ECO:0000313" key="1">
    <source>
        <dbReference type="EMBL" id="AWL12415.1"/>
    </source>
</evidence>
<dbReference type="EC" id="1.-.-.-" evidence="1"/>
<accession>A0A2S2E442</accession>
<sequence>MKALLAPINAFLHCKTPDNWLEHASRPENLPVLLIDHANCELKAAQTAVWLMRRYAAGHEAGQQLMQWLKPYEDYVYRQARSDSVFDTPAPAKKNMQREESPLADAIIDKMMLLVKEELHHFQQVVEIMQQRGIRYRNLPAARYARGLMKEVRTHEPAALVDRLICGAYIEARSCERFARLAPLVDRQLEQFYISLLRSEARHFEDYLSLAQQASKEPIEERVRRFGQLEASLIEQPDEDFKFHSGIPLTSMSE</sequence>
<organism evidence="1 2">
    <name type="scientific">Saliniradius amylolyticus</name>
    <dbReference type="NCBI Taxonomy" id="2183582"/>
    <lineage>
        <taxon>Bacteria</taxon>
        <taxon>Pseudomonadati</taxon>
        <taxon>Pseudomonadota</taxon>
        <taxon>Gammaproteobacteria</taxon>
        <taxon>Alteromonadales</taxon>
        <taxon>Alteromonadaceae</taxon>
        <taxon>Saliniradius</taxon>
    </lineage>
</organism>
<dbReference type="Gene3D" id="1.20.1260.10">
    <property type="match status" value="1"/>
</dbReference>
<dbReference type="SUPFAM" id="SSF47240">
    <property type="entry name" value="Ferritin-like"/>
    <property type="match status" value="1"/>
</dbReference>
<dbReference type="EMBL" id="CP029347">
    <property type="protein sequence ID" value="AWL12415.1"/>
    <property type="molecule type" value="Genomic_DNA"/>
</dbReference>
<dbReference type="Pfam" id="PF06175">
    <property type="entry name" value="MiaE"/>
    <property type="match status" value="1"/>
</dbReference>
<dbReference type="CDD" id="cd07910">
    <property type="entry name" value="MiaE"/>
    <property type="match status" value="1"/>
</dbReference>
<dbReference type="RefSeq" id="WP_109339992.1">
    <property type="nucleotide sequence ID" value="NZ_CP029347.1"/>
</dbReference>